<comment type="caution">
    <text evidence="2">The sequence shown here is derived from an EMBL/GenBank/DDBJ whole genome shotgun (WGS) entry which is preliminary data.</text>
</comment>
<organism evidence="2 3">
    <name type="scientific">Candidatus Chloroploca asiatica</name>
    <dbReference type="NCBI Taxonomy" id="1506545"/>
    <lineage>
        <taxon>Bacteria</taxon>
        <taxon>Bacillati</taxon>
        <taxon>Chloroflexota</taxon>
        <taxon>Chloroflexia</taxon>
        <taxon>Chloroflexales</taxon>
        <taxon>Chloroflexineae</taxon>
        <taxon>Oscillochloridaceae</taxon>
        <taxon>Candidatus Chloroploca</taxon>
    </lineage>
</organism>
<sequence length="335" mass="37042">MMKHPNPEQRSGLFARMLTPRTISLAVLFGTAAVLAMPPRTGHLRTRGRPSTSYAEACERFVALAALDGPEVNAQCGSRLLDHGAPTESVVVLLHGMTSCPVQFNVFGEQLHQRGHTVLIPRLPRNGMADRRTAELGRLQPAELVAFGDEVVDIACGLGKRVIVLGLSAGGTVAAWIAQERSEVARTMMIAPFLGISTLPLLRQAVIRNTLLRIPNIMVDDKPEEAARKPEYNYIRKALRSFGVMMLVGEYVLRESRRRPPASGEVIVVTNDADTVVNRQLIDQLTRNWQADAHQRVIPFSFSADDNLAHDMIDPHQPTARIDYVYPLLTQYLEA</sequence>
<dbReference type="InterPro" id="IPR029058">
    <property type="entry name" value="AB_hydrolase_fold"/>
</dbReference>
<gene>
    <name evidence="2" type="ORF">A9Q02_00125</name>
</gene>
<keyword evidence="3" id="KW-1185">Reference proteome</keyword>
<dbReference type="InterPro" id="IPR000073">
    <property type="entry name" value="AB_hydrolase_1"/>
</dbReference>
<accession>A0A2H3KND8</accession>
<dbReference type="Proteomes" id="UP000220922">
    <property type="component" value="Unassembled WGS sequence"/>
</dbReference>
<name>A0A2H3KND8_9CHLR</name>
<reference evidence="2 3" key="1">
    <citation type="submission" date="2016-05" db="EMBL/GenBank/DDBJ databases">
        <authorList>
            <person name="Lavstsen T."/>
            <person name="Jespersen J.S."/>
        </authorList>
    </citation>
    <scope>NUCLEOTIDE SEQUENCE [LARGE SCALE GENOMIC DNA]</scope>
    <source>
        <strain evidence="2 3">B7-9</strain>
    </source>
</reference>
<dbReference type="RefSeq" id="WP_097651433.1">
    <property type="nucleotide sequence ID" value="NZ_LYXE01000063.1"/>
</dbReference>
<evidence type="ECO:0000259" key="1">
    <source>
        <dbReference type="Pfam" id="PF12697"/>
    </source>
</evidence>
<dbReference type="Gene3D" id="3.40.50.1820">
    <property type="entry name" value="alpha/beta hydrolase"/>
    <property type="match status" value="1"/>
</dbReference>
<evidence type="ECO:0000313" key="3">
    <source>
        <dbReference type="Proteomes" id="UP000220922"/>
    </source>
</evidence>
<feature type="domain" description="AB hydrolase-1" evidence="1">
    <location>
        <begin position="91"/>
        <end position="288"/>
    </location>
</feature>
<dbReference type="SUPFAM" id="SSF53474">
    <property type="entry name" value="alpha/beta-Hydrolases"/>
    <property type="match status" value="1"/>
</dbReference>
<dbReference type="OrthoDB" id="5416147at2"/>
<proteinExistence type="predicted"/>
<dbReference type="EMBL" id="LYXE01000063">
    <property type="protein sequence ID" value="PDV99667.1"/>
    <property type="molecule type" value="Genomic_DNA"/>
</dbReference>
<dbReference type="Pfam" id="PF12697">
    <property type="entry name" value="Abhydrolase_6"/>
    <property type="match status" value="1"/>
</dbReference>
<dbReference type="AlphaFoldDB" id="A0A2H3KND8"/>
<protein>
    <recommendedName>
        <fullName evidence="1">AB hydrolase-1 domain-containing protein</fullName>
    </recommendedName>
</protein>
<evidence type="ECO:0000313" key="2">
    <source>
        <dbReference type="EMBL" id="PDV99667.1"/>
    </source>
</evidence>